<dbReference type="GO" id="GO:0008684">
    <property type="term" value="F:2-oxopent-4-enoate hydratase activity"/>
    <property type="evidence" value="ECO:0007669"/>
    <property type="project" value="TreeGrafter"/>
</dbReference>
<dbReference type="Proteomes" id="UP000306420">
    <property type="component" value="Unassembled WGS sequence"/>
</dbReference>
<dbReference type="OrthoDB" id="9792137at2"/>
<comment type="caution">
    <text evidence="3">The sequence shown here is derived from an EMBL/GenBank/DDBJ whole genome shotgun (WGS) entry which is preliminary data.</text>
</comment>
<proteinExistence type="predicted"/>
<gene>
    <name evidence="3" type="ORF">FEZ33_04540</name>
</gene>
<dbReference type="Pfam" id="PF01557">
    <property type="entry name" value="FAA_hydrolase"/>
    <property type="match status" value="1"/>
</dbReference>
<dbReference type="Gene3D" id="3.90.850.10">
    <property type="entry name" value="Fumarylacetoacetase-like, C-terminal domain"/>
    <property type="match status" value="1"/>
</dbReference>
<evidence type="ECO:0000313" key="3">
    <source>
        <dbReference type="EMBL" id="TLQ41721.1"/>
    </source>
</evidence>
<feature type="domain" description="Fumarylacetoacetase-like C-terminal" evidence="2">
    <location>
        <begin position="92"/>
        <end position="258"/>
    </location>
</feature>
<dbReference type="AlphaFoldDB" id="A0A5R9DVZ3"/>
<dbReference type="InterPro" id="IPR036663">
    <property type="entry name" value="Fumarylacetoacetase_C_sf"/>
</dbReference>
<accession>A0A5R9DVZ3</accession>
<dbReference type="PANTHER" id="PTHR30143:SF0">
    <property type="entry name" value="2-KETO-4-PENTENOATE HYDRATASE"/>
    <property type="match status" value="1"/>
</dbReference>
<dbReference type="SUPFAM" id="SSF56529">
    <property type="entry name" value="FAH"/>
    <property type="match status" value="1"/>
</dbReference>
<dbReference type="InterPro" id="IPR050772">
    <property type="entry name" value="Hydratase-Decarb/MhpD_sf"/>
</dbReference>
<dbReference type="GO" id="GO:0005737">
    <property type="term" value="C:cytoplasm"/>
    <property type="evidence" value="ECO:0007669"/>
    <property type="project" value="TreeGrafter"/>
</dbReference>
<name>A0A5R9DVZ3_9LACT</name>
<evidence type="ECO:0000259" key="2">
    <source>
        <dbReference type="Pfam" id="PF01557"/>
    </source>
</evidence>
<dbReference type="RefSeq" id="WP_138404216.1">
    <property type="nucleotide sequence ID" value="NZ_VBSP01000011.1"/>
</dbReference>
<evidence type="ECO:0000313" key="4">
    <source>
        <dbReference type="Proteomes" id="UP000306420"/>
    </source>
</evidence>
<dbReference type="InterPro" id="IPR011234">
    <property type="entry name" value="Fumarylacetoacetase-like_C"/>
</dbReference>
<evidence type="ECO:0000256" key="1">
    <source>
        <dbReference type="ARBA" id="ARBA00023239"/>
    </source>
</evidence>
<sequence>MDNELIHDIASELVNAEENKVAIERFTKERYPDLTVEQAYHIQEALIQIKRIDGHKVIAPKMGLTSKAKWEQMNVDTPIYGYIFDSMKVEDVIVHSNYIHPKIEPEIGIVLAEDIKGPGVTREDVLNNIAYVFSAVEIIDSRYKDFDFKLSDVIADNSSAKGYIFSKQKIQSDQLDLAKEKVEIVKNGSVIATGSGKNVLNHPAESIVELANMLGEQGQIVKKDEPIMTGGMTSAVLIEPGDVIEINYTTLPTIKVDVK</sequence>
<reference evidence="3 4" key="1">
    <citation type="submission" date="2019-05" db="EMBL/GenBank/DDBJ databases">
        <title>The metagenome of a microbial culture collection derived from dairy environment covers the genomic content of the human microbiome.</title>
        <authorList>
            <person name="Roder T."/>
            <person name="Wuthrich D."/>
            <person name="Sattari Z."/>
            <person name="Von Ah U."/>
            <person name="Bar C."/>
            <person name="Ronchi F."/>
            <person name="Macpherson A.J."/>
            <person name="Ganal-Vonarburg S.C."/>
            <person name="Bruggmann R."/>
            <person name="Vergeres G."/>
        </authorList>
    </citation>
    <scope>NUCLEOTIDE SEQUENCE [LARGE SCALE GENOMIC DNA]</scope>
    <source>
        <strain evidence="3 4">FAM 24227</strain>
    </source>
</reference>
<dbReference type="EMBL" id="VBSP01000011">
    <property type="protein sequence ID" value="TLQ41721.1"/>
    <property type="molecule type" value="Genomic_DNA"/>
</dbReference>
<keyword evidence="1" id="KW-0456">Lyase</keyword>
<dbReference type="PANTHER" id="PTHR30143">
    <property type="entry name" value="ACID HYDRATASE"/>
    <property type="match status" value="1"/>
</dbReference>
<protein>
    <submittedName>
        <fullName evidence="3">4-oxalocrotonate decarboxylase</fullName>
    </submittedName>
</protein>
<organism evidence="3 4">
    <name type="scientific">Ruoffia tabacinasalis</name>
    <dbReference type="NCBI Taxonomy" id="87458"/>
    <lineage>
        <taxon>Bacteria</taxon>
        <taxon>Bacillati</taxon>
        <taxon>Bacillota</taxon>
        <taxon>Bacilli</taxon>
        <taxon>Lactobacillales</taxon>
        <taxon>Aerococcaceae</taxon>
        <taxon>Ruoffia</taxon>
    </lineage>
</organism>